<dbReference type="RefSeq" id="WP_131593745.1">
    <property type="nucleotide sequence ID" value="NZ_SJSL01000001.1"/>
</dbReference>
<proteinExistence type="predicted"/>
<reference evidence="3 4" key="1">
    <citation type="submission" date="2019-02" db="EMBL/GenBank/DDBJ databases">
        <title>Pedobacter sp. RP-1-14 sp. nov., isolated from Arctic soil.</title>
        <authorList>
            <person name="Dahal R.H."/>
        </authorList>
    </citation>
    <scope>NUCLEOTIDE SEQUENCE [LARGE SCALE GENOMIC DNA]</scope>
    <source>
        <strain evidence="3 4">RP-1-14</strain>
    </source>
</reference>
<keyword evidence="2" id="KW-0812">Transmembrane</keyword>
<keyword evidence="2" id="KW-1133">Transmembrane helix</keyword>
<keyword evidence="2" id="KW-0472">Membrane</keyword>
<keyword evidence="4" id="KW-1185">Reference proteome</keyword>
<name>A0A4R0NTM1_9SPHI</name>
<feature type="transmembrane region" description="Helical" evidence="2">
    <location>
        <begin position="32"/>
        <end position="49"/>
    </location>
</feature>
<evidence type="ECO:0000313" key="3">
    <source>
        <dbReference type="EMBL" id="TCD03283.1"/>
    </source>
</evidence>
<gene>
    <name evidence="3" type="ORF">EZ437_04745</name>
</gene>
<dbReference type="OrthoDB" id="4960523at2"/>
<protein>
    <submittedName>
        <fullName evidence="3">DUF3137 domain-containing protein</fullName>
    </submittedName>
</protein>
<dbReference type="EMBL" id="SJSL01000001">
    <property type="protein sequence ID" value="TCD03283.1"/>
    <property type="molecule type" value="Genomic_DNA"/>
</dbReference>
<sequence>MAEDIQSNTALQATLAELEDQRKIISRLKTKSYLLILVGIVCAAAGVYFGVPIVATAIAGGLGLIAGFYFLNKAGQLFNEYRHAFKQRVISAALKSIDQSMDIDYQSGMSENDFVYSQLFTNRPDRYSSQDQIYGAAGKTKFSFSEVHAEYKTVTQTKNGKQEHWHTILKGIVFCADFNKHFNGTTVVRPKDMGSALGAWISEKMPLFSSGSDVVKLESPVFDKKFITYSTDQVEARYILTPSMMERLCNLDDSSHYSISVSFIGSYVYIAFPLDKDYFEPPVFKSLLDQKSLMEDLEIIRFMYGIIAELDLNTRIWTKQ</sequence>
<evidence type="ECO:0000256" key="1">
    <source>
        <dbReference type="SAM" id="Coils"/>
    </source>
</evidence>
<dbReference type="Proteomes" id="UP000293347">
    <property type="component" value="Unassembled WGS sequence"/>
</dbReference>
<organism evidence="3 4">
    <name type="scientific">Pedobacter psychroterrae</name>
    <dbReference type="NCBI Taxonomy" id="2530453"/>
    <lineage>
        <taxon>Bacteria</taxon>
        <taxon>Pseudomonadati</taxon>
        <taxon>Bacteroidota</taxon>
        <taxon>Sphingobacteriia</taxon>
        <taxon>Sphingobacteriales</taxon>
        <taxon>Sphingobacteriaceae</taxon>
        <taxon>Pedobacter</taxon>
    </lineage>
</organism>
<feature type="transmembrane region" description="Helical" evidence="2">
    <location>
        <begin position="55"/>
        <end position="72"/>
    </location>
</feature>
<dbReference type="InterPro" id="IPR021484">
    <property type="entry name" value="DUF3137"/>
</dbReference>
<evidence type="ECO:0000313" key="4">
    <source>
        <dbReference type="Proteomes" id="UP000293347"/>
    </source>
</evidence>
<keyword evidence="1" id="KW-0175">Coiled coil</keyword>
<comment type="caution">
    <text evidence="3">The sequence shown here is derived from an EMBL/GenBank/DDBJ whole genome shotgun (WGS) entry which is preliminary data.</text>
</comment>
<accession>A0A4R0NTM1</accession>
<dbReference type="Pfam" id="PF11335">
    <property type="entry name" value="DUF3137"/>
    <property type="match status" value="1"/>
</dbReference>
<evidence type="ECO:0000256" key="2">
    <source>
        <dbReference type="SAM" id="Phobius"/>
    </source>
</evidence>
<dbReference type="AlphaFoldDB" id="A0A4R0NTM1"/>
<feature type="coiled-coil region" evidence="1">
    <location>
        <begin position="1"/>
        <end position="31"/>
    </location>
</feature>